<feature type="transmembrane region" description="Helical" evidence="9">
    <location>
        <begin position="226"/>
        <end position="245"/>
    </location>
</feature>
<dbReference type="SMART" id="SM00100">
    <property type="entry name" value="cNMP"/>
    <property type="match status" value="2"/>
</dbReference>
<evidence type="ECO:0000256" key="8">
    <source>
        <dbReference type="SAM" id="MobiDB-lite"/>
    </source>
</evidence>
<feature type="transmembrane region" description="Helical" evidence="9">
    <location>
        <begin position="273"/>
        <end position="290"/>
    </location>
</feature>
<keyword evidence="2" id="KW-0813">Transport</keyword>
<feature type="transmembrane region" description="Helical" evidence="9">
    <location>
        <begin position="86"/>
        <end position="108"/>
    </location>
</feature>
<reference evidence="11" key="1">
    <citation type="submission" date="2021-09" db="EMBL/GenBank/DDBJ databases">
        <authorList>
            <consortium name="AG Swart"/>
            <person name="Singh M."/>
            <person name="Singh A."/>
            <person name="Seah K."/>
            <person name="Emmerich C."/>
        </authorList>
    </citation>
    <scope>NUCLEOTIDE SEQUENCE</scope>
    <source>
        <strain evidence="11">ATCC30299</strain>
    </source>
</reference>
<dbReference type="Gene3D" id="2.60.120.10">
    <property type="entry name" value="Jelly Rolls"/>
    <property type="match status" value="2"/>
</dbReference>
<dbReference type="InterPro" id="IPR050818">
    <property type="entry name" value="KCNH_animal-type"/>
</dbReference>
<evidence type="ECO:0000256" key="5">
    <source>
        <dbReference type="ARBA" id="ARBA00023065"/>
    </source>
</evidence>
<dbReference type="GO" id="GO:0042391">
    <property type="term" value="P:regulation of membrane potential"/>
    <property type="evidence" value="ECO:0007669"/>
    <property type="project" value="TreeGrafter"/>
</dbReference>
<keyword evidence="5" id="KW-0406">Ion transport</keyword>
<dbReference type="Pfam" id="PF00027">
    <property type="entry name" value="cNMP_binding"/>
    <property type="match status" value="1"/>
</dbReference>
<comment type="caution">
    <text evidence="11">The sequence shown here is derived from an EMBL/GenBank/DDBJ whole genome shotgun (WGS) entry which is preliminary data.</text>
</comment>
<dbReference type="GO" id="GO:0005249">
    <property type="term" value="F:voltage-gated potassium channel activity"/>
    <property type="evidence" value="ECO:0007669"/>
    <property type="project" value="TreeGrafter"/>
</dbReference>
<dbReference type="Proteomes" id="UP001162131">
    <property type="component" value="Unassembled WGS sequence"/>
</dbReference>
<feature type="region of interest" description="Disordered" evidence="8">
    <location>
        <begin position="1"/>
        <end position="48"/>
    </location>
</feature>
<dbReference type="PROSITE" id="PS50042">
    <property type="entry name" value="CNMP_BINDING_3"/>
    <property type="match status" value="2"/>
</dbReference>
<dbReference type="InterPro" id="IPR005821">
    <property type="entry name" value="Ion_trans_dom"/>
</dbReference>
<dbReference type="Gene3D" id="1.10.287.70">
    <property type="match status" value="1"/>
</dbReference>
<name>A0AAU9JZH9_9CILI</name>
<dbReference type="PANTHER" id="PTHR10217">
    <property type="entry name" value="VOLTAGE AND LIGAND GATED POTASSIUM CHANNEL"/>
    <property type="match status" value="1"/>
</dbReference>
<dbReference type="GO" id="GO:0005886">
    <property type="term" value="C:plasma membrane"/>
    <property type="evidence" value="ECO:0007669"/>
    <property type="project" value="TreeGrafter"/>
</dbReference>
<evidence type="ECO:0000256" key="9">
    <source>
        <dbReference type="SAM" id="Phobius"/>
    </source>
</evidence>
<keyword evidence="12" id="KW-1185">Reference proteome</keyword>
<evidence type="ECO:0000256" key="1">
    <source>
        <dbReference type="ARBA" id="ARBA00004141"/>
    </source>
</evidence>
<dbReference type="CDD" id="cd00038">
    <property type="entry name" value="CAP_ED"/>
    <property type="match status" value="2"/>
</dbReference>
<evidence type="ECO:0000313" key="11">
    <source>
        <dbReference type="EMBL" id="CAG9330008.1"/>
    </source>
</evidence>
<feature type="compositionally biased region" description="Polar residues" evidence="8">
    <location>
        <begin position="910"/>
        <end position="922"/>
    </location>
</feature>
<keyword evidence="6 9" id="KW-0472">Membrane</keyword>
<keyword evidence="4 9" id="KW-1133">Transmembrane helix</keyword>
<keyword evidence="7" id="KW-0175">Coiled coil</keyword>
<evidence type="ECO:0000256" key="2">
    <source>
        <dbReference type="ARBA" id="ARBA00022448"/>
    </source>
</evidence>
<evidence type="ECO:0000256" key="4">
    <source>
        <dbReference type="ARBA" id="ARBA00022989"/>
    </source>
</evidence>
<feature type="coiled-coil region" evidence="7">
    <location>
        <begin position="867"/>
        <end position="901"/>
    </location>
</feature>
<evidence type="ECO:0000259" key="10">
    <source>
        <dbReference type="PROSITE" id="PS50042"/>
    </source>
</evidence>
<evidence type="ECO:0000256" key="7">
    <source>
        <dbReference type="SAM" id="Coils"/>
    </source>
</evidence>
<dbReference type="Pfam" id="PF00520">
    <property type="entry name" value="Ion_trans"/>
    <property type="match status" value="1"/>
</dbReference>
<dbReference type="InterPro" id="IPR014710">
    <property type="entry name" value="RmlC-like_jellyroll"/>
</dbReference>
<dbReference type="AlphaFoldDB" id="A0AAU9JZH9"/>
<gene>
    <name evidence="11" type="ORF">BSTOLATCC_MIC50121</name>
</gene>
<dbReference type="InterPro" id="IPR018490">
    <property type="entry name" value="cNMP-bd_dom_sf"/>
</dbReference>
<protein>
    <recommendedName>
        <fullName evidence="10">Cyclic nucleotide-binding domain-containing protein</fullName>
    </recommendedName>
</protein>
<feature type="transmembrane region" description="Helical" evidence="9">
    <location>
        <begin position="302"/>
        <end position="322"/>
    </location>
</feature>
<feature type="region of interest" description="Disordered" evidence="8">
    <location>
        <begin position="969"/>
        <end position="1021"/>
    </location>
</feature>
<keyword evidence="3 9" id="KW-0812">Transmembrane</keyword>
<feature type="domain" description="Cyclic nucleotide-binding" evidence="10">
    <location>
        <begin position="413"/>
        <end position="504"/>
    </location>
</feature>
<organism evidence="11 12">
    <name type="scientific">Blepharisma stoltei</name>
    <dbReference type="NCBI Taxonomy" id="1481888"/>
    <lineage>
        <taxon>Eukaryota</taxon>
        <taxon>Sar</taxon>
        <taxon>Alveolata</taxon>
        <taxon>Ciliophora</taxon>
        <taxon>Postciliodesmatophora</taxon>
        <taxon>Heterotrichea</taxon>
        <taxon>Heterotrichida</taxon>
        <taxon>Blepharismidae</taxon>
        <taxon>Blepharisma</taxon>
    </lineage>
</organism>
<feature type="compositionally biased region" description="Basic and acidic residues" evidence="8">
    <location>
        <begin position="923"/>
        <end position="943"/>
    </location>
</feature>
<evidence type="ECO:0000256" key="6">
    <source>
        <dbReference type="ARBA" id="ARBA00023136"/>
    </source>
</evidence>
<dbReference type="PANTHER" id="PTHR10217:SF435">
    <property type="entry name" value="POTASSIUM VOLTAGE-GATED CHANNEL PROTEIN EAG"/>
    <property type="match status" value="1"/>
</dbReference>
<dbReference type="EMBL" id="CAJZBQ010000050">
    <property type="protein sequence ID" value="CAG9330008.1"/>
    <property type="molecule type" value="Genomic_DNA"/>
</dbReference>
<proteinExistence type="predicted"/>
<accession>A0AAU9JZH9</accession>
<evidence type="ECO:0000313" key="12">
    <source>
        <dbReference type="Proteomes" id="UP001162131"/>
    </source>
</evidence>
<dbReference type="SUPFAM" id="SSF51206">
    <property type="entry name" value="cAMP-binding domain-like"/>
    <property type="match status" value="2"/>
</dbReference>
<feature type="transmembrane region" description="Helical" evidence="9">
    <location>
        <begin position="120"/>
        <end position="139"/>
    </location>
</feature>
<feature type="region of interest" description="Disordered" evidence="8">
    <location>
        <begin position="903"/>
        <end position="956"/>
    </location>
</feature>
<comment type="subcellular location">
    <subcellularLocation>
        <location evidence="1">Membrane</location>
        <topology evidence="1">Multi-pass membrane protein</topology>
    </subcellularLocation>
</comment>
<dbReference type="InterPro" id="IPR000595">
    <property type="entry name" value="cNMP-bd_dom"/>
</dbReference>
<sequence length="1021" mass="117572">MKITPADSTLDISRNQNRNDAMKNFHSSPYSNVSKFRSPDSTGNPEDDYSNYQSYIAEELNEVYAGALPKVTTNLIRISRPFRLRWDLFMILVALYNTITTPFVIAFFNAIDPWFLELNIGLNCLYYIDIGFNFFTTYIDSKDDEIFEHKKIIWHYLTRLFFYDLLSALPVGELMILSDNDISERKKLWLALNMLKVNKILTRLGRMLRFARTKDYVKVLMRLAQLTLYLMMWVHLTACVWFYVIRDDEEWIPTPDFLTGITHLYTSDTVKKYVVVIYHAVWLLVGNDVVPRDATQACLGSFLILIGSIITAVLFGEMVVLMSNLSRKQDQFQELLDGAMTTMSSMKLPDRLKGKILDYIAVTHMSSSSQEEYETFKKFISPSLQQEVSACIYDPIISKNHVLQNEERMFYMLVHRLSNRFTKPEDEIITEGAEPDNMYFLVNGEVQVFVTDKNLKKNSVCFLSPGAQFGELGLIYNIHRTASVIGYGYCTVAELSKKNFQSLVLSFPTLENKLIRASEVYDDPWKKFLLDSLSQAEYFEALPKHVFSELAYRMETLKLEKGSYLFKPGDIPKYIYIVAFGDLEISATINEKHLHLLKVHERFPEIESDPRIPKKHTTLEDYKPYFFDIFKAECLKKKAEIVPITNQKGIVGSIRLDEELPEQTSLIGDYPQEIVIGHVSQGALISSKFIHANIPYLFQCKALNAVTVYALKINIIKELSHSHSDFKGEIKIIKEDIKGKKFPEIVDVTEPESSSSQKVRRLWVSAILRVISTLRQERRGGVALLLQITSKLKAIIACEEANNFDLAEKVARGDIPPHYILEDGTLDPAAINSSINSTLPRSHPIMLAFKEILDSITQPGGNIVKQYNSLEKRILQQSKLIQSYEKNLNDVKSSLRKIIENLKGKPLESYPNQPSQPRGTSQPKEHLESREPREHFEFIEPREPSPLPETSDRPRNKEMLKLDIQKVYMAQEARQKRRDERKQKKMQMKNDRASVNEAVIRPKTEENDSKDLLSFIKDSKE</sequence>
<evidence type="ECO:0000256" key="3">
    <source>
        <dbReference type="ARBA" id="ARBA00022692"/>
    </source>
</evidence>
<feature type="compositionally biased region" description="Basic and acidic residues" evidence="8">
    <location>
        <begin position="973"/>
        <end position="1021"/>
    </location>
</feature>
<feature type="domain" description="Cyclic nucleotide-binding" evidence="10">
    <location>
        <begin position="538"/>
        <end position="606"/>
    </location>
</feature>
<dbReference type="SUPFAM" id="SSF81324">
    <property type="entry name" value="Voltage-gated potassium channels"/>
    <property type="match status" value="1"/>
</dbReference>